<accession>A0A6G0XWF0</accession>
<protein>
    <submittedName>
        <fullName evidence="2">Uncharacterized protein</fullName>
    </submittedName>
</protein>
<comment type="caution">
    <text evidence="2">The sequence shown here is derived from an EMBL/GenBank/DDBJ whole genome shotgun (WGS) entry which is preliminary data.</text>
</comment>
<reference evidence="2 3" key="1">
    <citation type="submission" date="2019-07" db="EMBL/GenBank/DDBJ databases">
        <title>Genomics analysis of Aphanomyces spp. identifies a new class of oomycete effector associated with host adaptation.</title>
        <authorList>
            <person name="Gaulin E."/>
        </authorList>
    </citation>
    <scope>NUCLEOTIDE SEQUENCE [LARGE SCALE GENOMIC DNA]</scope>
    <source>
        <strain evidence="2 3">ATCC 201684</strain>
    </source>
</reference>
<proteinExistence type="predicted"/>
<feature type="compositionally biased region" description="Polar residues" evidence="1">
    <location>
        <begin position="95"/>
        <end position="112"/>
    </location>
</feature>
<keyword evidence="3" id="KW-1185">Reference proteome</keyword>
<sequence length="186" mass="21547">MNLLKTFQSERPSLPSFPFTPSRYVYKPSLRLSMQDISAMFPEEDRLPVYTPRTSAQRRQLIAEREMEKRQSLIWQNAYSGYRRRRRLERKADSTAISTQDSSSEALTNPTCERSPCTRVRRGNSFHFQDGQLIDVKTVTNVSPYIPVEWDDASISMAYERHSFNGVDSAVEDILGRYSLPDNIKL</sequence>
<dbReference type="AlphaFoldDB" id="A0A6G0XWF0"/>
<name>A0A6G0XWF0_9STRA</name>
<dbReference type="EMBL" id="VJMJ01000003">
    <property type="protein sequence ID" value="KAF0745041.1"/>
    <property type="molecule type" value="Genomic_DNA"/>
</dbReference>
<gene>
    <name evidence="2" type="ORF">Ae201684_000618</name>
</gene>
<evidence type="ECO:0000256" key="1">
    <source>
        <dbReference type="SAM" id="MobiDB-lite"/>
    </source>
</evidence>
<dbReference type="Proteomes" id="UP000481153">
    <property type="component" value="Unassembled WGS sequence"/>
</dbReference>
<evidence type="ECO:0000313" key="3">
    <source>
        <dbReference type="Proteomes" id="UP000481153"/>
    </source>
</evidence>
<feature type="region of interest" description="Disordered" evidence="1">
    <location>
        <begin position="91"/>
        <end position="118"/>
    </location>
</feature>
<organism evidence="2 3">
    <name type="scientific">Aphanomyces euteiches</name>
    <dbReference type="NCBI Taxonomy" id="100861"/>
    <lineage>
        <taxon>Eukaryota</taxon>
        <taxon>Sar</taxon>
        <taxon>Stramenopiles</taxon>
        <taxon>Oomycota</taxon>
        <taxon>Saprolegniomycetes</taxon>
        <taxon>Saprolegniales</taxon>
        <taxon>Verrucalvaceae</taxon>
        <taxon>Aphanomyces</taxon>
    </lineage>
</organism>
<evidence type="ECO:0000313" key="2">
    <source>
        <dbReference type="EMBL" id="KAF0745041.1"/>
    </source>
</evidence>